<comment type="caution">
    <text evidence="1">The sequence shown here is derived from an EMBL/GenBank/DDBJ whole genome shotgun (WGS) entry which is preliminary data.</text>
</comment>
<sequence length="109" mass="12419">MKENVRGFVCRIPYPHAMHGGLQLSALHSGLTHELEQDQEKRARHMIETPGKQQGSKLAIENEGMRPCLLSRVFFLLPNYLPNQLNVASVVHFLTCRPKGQTPRKTLLY</sequence>
<accession>A0AAV8RT24</accession>
<dbReference type="EMBL" id="JAQQAF010000002">
    <property type="protein sequence ID" value="KAJ8506495.1"/>
    <property type="molecule type" value="Genomic_DNA"/>
</dbReference>
<reference evidence="1 2" key="1">
    <citation type="submission" date="2022-12" db="EMBL/GenBank/DDBJ databases">
        <title>Chromosome-scale assembly of the Ensete ventricosum genome.</title>
        <authorList>
            <person name="Dussert Y."/>
            <person name="Stocks J."/>
            <person name="Wendawek A."/>
            <person name="Woldeyes F."/>
            <person name="Nichols R.A."/>
            <person name="Borrell J.S."/>
        </authorList>
    </citation>
    <scope>NUCLEOTIDE SEQUENCE [LARGE SCALE GENOMIC DNA]</scope>
    <source>
        <strain evidence="2">cv. Maze</strain>
        <tissue evidence="1">Seeds</tissue>
    </source>
</reference>
<keyword evidence="2" id="KW-1185">Reference proteome</keyword>
<proteinExistence type="predicted"/>
<protein>
    <submittedName>
        <fullName evidence="1">Uncharacterized protein</fullName>
    </submittedName>
</protein>
<evidence type="ECO:0000313" key="1">
    <source>
        <dbReference type="EMBL" id="KAJ8506495.1"/>
    </source>
</evidence>
<evidence type="ECO:0000313" key="2">
    <source>
        <dbReference type="Proteomes" id="UP001222027"/>
    </source>
</evidence>
<gene>
    <name evidence="1" type="ORF">OPV22_007381</name>
</gene>
<organism evidence="1 2">
    <name type="scientific">Ensete ventricosum</name>
    <name type="common">Abyssinian banana</name>
    <name type="synonym">Musa ensete</name>
    <dbReference type="NCBI Taxonomy" id="4639"/>
    <lineage>
        <taxon>Eukaryota</taxon>
        <taxon>Viridiplantae</taxon>
        <taxon>Streptophyta</taxon>
        <taxon>Embryophyta</taxon>
        <taxon>Tracheophyta</taxon>
        <taxon>Spermatophyta</taxon>
        <taxon>Magnoliopsida</taxon>
        <taxon>Liliopsida</taxon>
        <taxon>Zingiberales</taxon>
        <taxon>Musaceae</taxon>
        <taxon>Ensete</taxon>
    </lineage>
</organism>
<dbReference type="Proteomes" id="UP001222027">
    <property type="component" value="Unassembled WGS sequence"/>
</dbReference>
<dbReference type="AlphaFoldDB" id="A0AAV8RT24"/>
<name>A0AAV8RT24_ENSVE</name>